<gene>
    <name evidence="5" type="primary">LOC105038455</name>
</gene>
<organism evidence="4 5">
    <name type="scientific">Elaeis guineensis var. tenera</name>
    <name type="common">Oil palm</name>
    <dbReference type="NCBI Taxonomy" id="51953"/>
    <lineage>
        <taxon>Eukaryota</taxon>
        <taxon>Viridiplantae</taxon>
        <taxon>Streptophyta</taxon>
        <taxon>Embryophyta</taxon>
        <taxon>Tracheophyta</taxon>
        <taxon>Spermatophyta</taxon>
        <taxon>Magnoliopsida</taxon>
        <taxon>Liliopsida</taxon>
        <taxon>Arecaceae</taxon>
        <taxon>Arecoideae</taxon>
        <taxon>Cocoseae</taxon>
        <taxon>Elaeidinae</taxon>
        <taxon>Elaeis</taxon>
    </lineage>
</organism>
<feature type="short sequence motif" description="VHIID" evidence="3">
    <location>
        <begin position="203"/>
        <end position="207"/>
    </location>
</feature>
<dbReference type="GeneID" id="105038455"/>
<name>A0A6I9QP72_ELAGV</name>
<dbReference type="InterPro" id="IPR005202">
    <property type="entry name" value="TF_GRAS"/>
</dbReference>
<dbReference type="RefSeq" id="XP_010912567.2">
    <property type="nucleotide sequence ID" value="XM_010914265.3"/>
</dbReference>
<accession>A0A6I9QP72</accession>
<keyword evidence="2" id="KW-0804">Transcription</keyword>
<dbReference type="AlphaFoldDB" id="A0A6I9QP72"/>
<evidence type="ECO:0000256" key="2">
    <source>
        <dbReference type="ARBA" id="ARBA00023163"/>
    </source>
</evidence>
<dbReference type="Proteomes" id="UP000504607">
    <property type="component" value="Chromosome 2"/>
</dbReference>
<dbReference type="OrthoDB" id="1934063at2759"/>
<dbReference type="PROSITE" id="PS50985">
    <property type="entry name" value="GRAS"/>
    <property type="match status" value="1"/>
</dbReference>
<evidence type="ECO:0000256" key="1">
    <source>
        <dbReference type="ARBA" id="ARBA00023015"/>
    </source>
</evidence>
<evidence type="ECO:0000256" key="3">
    <source>
        <dbReference type="PROSITE-ProRule" id="PRU01191"/>
    </source>
</evidence>
<sequence length="481" mass="54863">MCICSSERARERMQEDIGEEMPSLDLGIGSTWCSSDAKKRKRRDESNSIACGTLMQDVLDKRFFRLLQERERMLRVDPRRNELEDGKGLQLIDLLLVAATAVDAHNVSSAVDALHELYHRVSLNGDPIQRVAAYFTDGLAARILTRRSPFYRTIMAHTTAEEEFSAFTQLYQASPYYQFAHFTANQAIIEAFEKEEMQNGRRLHVIDFDVSYGFQWPSLIQSLSDKATSSMPISLRIMGFGGSIEELKETEIRLVNFTKGCRNLIFKFEGLLRGSSSSDFKIEKDATLVVNLVFYLQNLRSSSEIYHTLMAISSLNPSVVVLVEKEGSQRPQNFLSRFMESLHYYAAMFDSLNDCLPAESTERLSIEKNHLGREIQAAMTNEEKEEEKHLRFERLDTWKKKMESFGFEEIKLSSRSMSQAKLLLKIRSHCSSIEHDGGGGFRISERDEGHAISLGWQDRHLTTVSAWHCMQSPNCSPGCNL</sequence>
<dbReference type="FunCoup" id="A0A6I9QP72">
    <property type="interactions" value="2111"/>
</dbReference>
<dbReference type="PANTHER" id="PTHR31636">
    <property type="entry name" value="OSJNBA0084A10.13 PROTEIN-RELATED"/>
    <property type="match status" value="1"/>
</dbReference>
<keyword evidence="4" id="KW-1185">Reference proteome</keyword>
<evidence type="ECO:0000313" key="5">
    <source>
        <dbReference type="RefSeq" id="XP_010912567.2"/>
    </source>
</evidence>
<keyword evidence="1" id="KW-0805">Transcription regulation</keyword>
<comment type="caution">
    <text evidence="3">Lacks conserved residue(s) required for the propagation of feature annotation.</text>
</comment>
<comment type="similarity">
    <text evidence="3">Belongs to the GRAS family.</text>
</comment>
<feature type="region of interest" description="SAW" evidence="3">
    <location>
        <begin position="380"/>
        <end position="468"/>
    </location>
</feature>
<evidence type="ECO:0000313" key="4">
    <source>
        <dbReference type="Proteomes" id="UP000504607"/>
    </source>
</evidence>
<reference evidence="5" key="1">
    <citation type="submission" date="2025-08" db="UniProtKB">
        <authorList>
            <consortium name="RefSeq"/>
        </authorList>
    </citation>
    <scope>IDENTIFICATION</scope>
</reference>
<dbReference type="KEGG" id="egu:105038455"/>
<dbReference type="Pfam" id="PF03514">
    <property type="entry name" value="GRAS"/>
    <property type="match status" value="1"/>
</dbReference>
<dbReference type="InParanoid" id="A0A6I9QP72"/>
<proteinExistence type="inferred from homology"/>
<protein>
    <submittedName>
        <fullName evidence="5">Scarecrow-like protein 21</fullName>
    </submittedName>
</protein>